<dbReference type="GO" id="GO:0015920">
    <property type="term" value="P:lipopolysaccharide transport"/>
    <property type="evidence" value="ECO:0007669"/>
    <property type="project" value="TreeGrafter"/>
</dbReference>
<evidence type="ECO:0000256" key="1">
    <source>
        <dbReference type="ARBA" id="ARBA00004651"/>
    </source>
</evidence>
<dbReference type="GO" id="GO:0043190">
    <property type="term" value="C:ATP-binding cassette (ABC) transporter complex"/>
    <property type="evidence" value="ECO:0007669"/>
    <property type="project" value="TreeGrafter"/>
</dbReference>
<sequence>MKKIIDIYIFKEMIPNFVASLVVFTFLVLAGRILRLTEWMVNHGVSLVQVLLITLYTLPYVLFFTLPMASLLASLIAFSRLNEDNEIIALRSSGISLYQLFPPVITFSIICYVLASFMAIYLLPKGNYSMARLLFEVAQSNT</sequence>
<evidence type="ECO:0000256" key="5">
    <source>
        <dbReference type="ARBA" id="ARBA00023136"/>
    </source>
</evidence>
<dbReference type="Pfam" id="PF03739">
    <property type="entry name" value="LptF_LptG"/>
    <property type="match status" value="1"/>
</dbReference>
<dbReference type="PANTHER" id="PTHR33529">
    <property type="entry name" value="SLR0882 PROTEIN-RELATED"/>
    <property type="match status" value="1"/>
</dbReference>
<evidence type="ECO:0000256" key="2">
    <source>
        <dbReference type="ARBA" id="ARBA00022475"/>
    </source>
</evidence>
<gene>
    <name evidence="7" type="ORF">S03H2_24064</name>
</gene>
<organism evidence="7">
    <name type="scientific">marine sediment metagenome</name>
    <dbReference type="NCBI Taxonomy" id="412755"/>
    <lineage>
        <taxon>unclassified sequences</taxon>
        <taxon>metagenomes</taxon>
        <taxon>ecological metagenomes</taxon>
    </lineage>
</organism>
<dbReference type="EMBL" id="BARU01013268">
    <property type="protein sequence ID" value="GAH34866.1"/>
    <property type="molecule type" value="Genomic_DNA"/>
</dbReference>
<evidence type="ECO:0000256" key="4">
    <source>
        <dbReference type="ARBA" id="ARBA00022989"/>
    </source>
</evidence>
<dbReference type="AlphaFoldDB" id="X1EN93"/>
<accession>X1EN93</accession>
<feature type="transmembrane region" description="Helical" evidence="6">
    <location>
        <begin position="12"/>
        <end position="33"/>
    </location>
</feature>
<feature type="transmembrane region" description="Helical" evidence="6">
    <location>
        <begin position="53"/>
        <end position="79"/>
    </location>
</feature>
<comment type="subcellular location">
    <subcellularLocation>
        <location evidence="1">Cell membrane</location>
        <topology evidence="1">Multi-pass membrane protein</topology>
    </subcellularLocation>
</comment>
<keyword evidence="3 6" id="KW-0812">Transmembrane</keyword>
<comment type="caution">
    <text evidence="7">The sequence shown here is derived from an EMBL/GenBank/DDBJ whole genome shotgun (WGS) entry which is preliminary data.</text>
</comment>
<feature type="transmembrane region" description="Helical" evidence="6">
    <location>
        <begin position="100"/>
        <end position="123"/>
    </location>
</feature>
<dbReference type="InterPro" id="IPR005495">
    <property type="entry name" value="LptG/LptF_permease"/>
</dbReference>
<proteinExistence type="predicted"/>
<feature type="non-terminal residue" evidence="7">
    <location>
        <position position="142"/>
    </location>
</feature>
<reference evidence="7" key="1">
    <citation type="journal article" date="2014" name="Front. Microbiol.">
        <title>High frequency of phylogenetically diverse reductive dehalogenase-homologous genes in deep subseafloor sedimentary metagenomes.</title>
        <authorList>
            <person name="Kawai M."/>
            <person name="Futagami T."/>
            <person name="Toyoda A."/>
            <person name="Takaki Y."/>
            <person name="Nishi S."/>
            <person name="Hori S."/>
            <person name="Arai W."/>
            <person name="Tsubouchi T."/>
            <person name="Morono Y."/>
            <person name="Uchiyama I."/>
            <person name="Ito T."/>
            <person name="Fujiyama A."/>
            <person name="Inagaki F."/>
            <person name="Takami H."/>
        </authorList>
    </citation>
    <scope>NUCLEOTIDE SEQUENCE</scope>
    <source>
        <strain evidence="7">Expedition CK06-06</strain>
    </source>
</reference>
<keyword evidence="2" id="KW-1003">Cell membrane</keyword>
<keyword evidence="4 6" id="KW-1133">Transmembrane helix</keyword>
<evidence type="ECO:0008006" key="8">
    <source>
        <dbReference type="Google" id="ProtNLM"/>
    </source>
</evidence>
<name>X1EN93_9ZZZZ</name>
<evidence type="ECO:0000256" key="3">
    <source>
        <dbReference type="ARBA" id="ARBA00022692"/>
    </source>
</evidence>
<keyword evidence="5 6" id="KW-0472">Membrane</keyword>
<protein>
    <recommendedName>
        <fullName evidence="8">ABC transmembrane type-1 domain-containing protein</fullName>
    </recommendedName>
</protein>
<dbReference type="PANTHER" id="PTHR33529:SF6">
    <property type="entry name" value="YJGP_YJGQ FAMILY PERMEASE"/>
    <property type="match status" value="1"/>
</dbReference>
<evidence type="ECO:0000313" key="7">
    <source>
        <dbReference type="EMBL" id="GAH34866.1"/>
    </source>
</evidence>
<evidence type="ECO:0000256" key="6">
    <source>
        <dbReference type="SAM" id="Phobius"/>
    </source>
</evidence>